<dbReference type="InterPro" id="IPR002071">
    <property type="entry name" value="Thermonucl_AS"/>
</dbReference>
<dbReference type="PANTHER" id="PTHR12302:SF3">
    <property type="entry name" value="SERINE_THREONINE-PROTEIN KINASE 31"/>
    <property type="match status" value="1"/>
</dbReference>
<protein>
    <submittedName>
        <fullName evidence="5">DUF4124 domain-containing protein</fullName>
    </submittedName>
</protein>
<gene>
    <name evidence="5" type="ORF">F6R98_17160</name>
</gene>
<reference evidence="5 6" key="1">
    <citation type="submission" date="2019-09" db="EMBL/GenBank/DDBJ databases">
        <title>Ecophysiology of the spiral-shaped methanotroph Methylospira mobilis as revealed by the complete genome sequence.</title>
        <authorList>
            <person name="Oshkin I.Y."/>
            <person name="Dedysh S.N."/>
            <person name="Miroshnikov K."/>
            <person name="Danilova O.V."/>
            <person name="Hakobyan A."/>
            <person name="Liesack W."/>
        </authorList>
    </citation>
    <scope>NUCLEOTIDE SEQUENCE [LARGE SCALE GENOMIC DNA]</scope>
    <source>
        <strain evidence="5 6">Shm1</strain>
    </source>
</reference>
<feature type="domain" description="TNase-like" evidence="4">
    <location>
        <begin position="80"/>
        <end position="203"/>
    </location>
</feature>
<organism evidence="5 6">
    <name type="scientific">Candidatus Methylospira mobilis</name>
    <dbReference type="NCBI Taxonomy" id="1808979"/>
    <lineage>
        <taxon>Bacteria</taxon>
        <taxon>Pseudomonadati</taxon>
        <taxon>Pseudomonadota</taxon>
        <taxon>Gammaproteobacteria</taxon>
        <taxon>Methylococcales</taxon>
        <taxon>Methylococcaceae</taxon>
        <taxon>Candidatus Methylospira</taxon>
    </lineage>
</organism>
<keyword evidence="1" id="KW-0540">Nuclease</keyword>
<evidence type="ECO:0000313" key="6">
    <source>
        <dbReference type="Proteomes" id="UP000325755"/>
    </source>
</evidence>
<dbReference type="AlphaFoldDB" id="A0A5Q0BKP3"/>
<proteinExistence type="predicted"/>
<evidence type="ECO:0000313" key="5">
    <source>
        <dbReference type="EMBL" id="QFY44149.1"/>
    </source>
</evidence>
<dbReference type="Pfam" id="PF00565">
    <property type="entry name" value="SNase"/>
    <property type="match status" value="1"/>
</dbReference>
<keyword evidence="2" id="KW-0255">Endonuclease</keyword>
<dbReference type="SUPFAM" id="SSF50199">
    <property type="entry name" value="Staphylococcal nuclease"/>
    <property type="match status" value="1"/>
</dbReference>
<name>A0A5Q0BKP3_9GAMM</name>
<dbReference type="EMBL" id="CP044205">
    <property type="protein sequence ID" value="QFY44149.1"/>
    <property type="molecule type" value="Genomic_DNA"/>
</dbReference>
<dbReference type="Proteomes" id="UP000325755">
    <property type="component" value="Chromosome"/>
</dbReference>
<keyword evidence="6" id="KW-1185">Reference proteome</keyword>
<sequence length="300" mass="33176">MPPDSTIIRRPRRGITLHPVFLAIILWLSVLCGSGCADVYRWQDTRGQTHYSDQALAGAEKLPIVETQPATNATGDNHIVSRVYDGDTVTLDDGSKVRLLGLNTPEIEGISKHDEPGGQTARAWLKQRIEKKVVRIKTDTVTRDKYQRLLAHIFTLEDRHINLELVEEGLAATDIHPPNLAYVDALVAAEKRAQNANKGLWALPEYQAHELGAPGKVPASGWQRLSGTISATEVNPGYQSCRLAANGNAIEIRVDNDNLPLFPPLSAYKNHRAEARGWPKCRQSGCFMYIKHPSALIVLD</sequence>
<dbReference type="InterPro" id="IPR025392">
    <property type="entry name" value="DUF4124"/>
</dbReference>
<dbReference type="Pfam" id="PF13511">
    <property type="entry name" value="DUF4124"/>
    <property type="match status" value="1"/>
</dbReference>
<dbReference type="GO" id="GO:0004519">
    <property type="term" value="F:endonuclease activity"/>
    <property type="evidence" value="ECO:0007669"/>
    <property type="project" value="UniProtKB-KW"/>
</dbReference>
<dbReference type="InParanoid" id="A0A5Q0BKP3"/>
<dbReference type="PROSITE" id="PS50830">
    <property type="entry name" value="TNASE_3"/>
    <property type="match status" value="1"/>
</dbReference>
<dbReference type="SMART" id="SM00318">
    <property type="entry name" value="SNc"/>
    <property type="match status" value="1"/>
</dbReference>
<dbReference type="Gene3D" id="2.40.50.90">
    <property type="match status" value="1"/>
</dbReference>
<dbReference type="InterPro" id="IPR035437">
    <property type="entry name" value="SNase_OB-fold_sf"/>
</dbReference>
<accession>A0A5Q0BKP3</accession>
<evidence type="ECO:0000259" key="4">
    <source>
        <dbReference type="PROSITE" id="PS50830"/>
    </source>
</evidence>
<dbReference type="GO" id="GO:0003676">
    <property type="term" value="F:nucleic acid binding"/>
    <property type="evidence" value="ECO:0007669"/>
    <property type="project" value="InterPro"/>
</dbReference>
<dbReference type="GO" id="GO:0016787">
    <property type="term" value="F:hydrolase activity"/>
    <property type="evidence" value="ECO:0007669"/>
    <property type="project" value="UniProtKB-KW"/>
</dbReference>
<evidence type="ECO:0000256" key="1">
    <source>
        <dbReference type="ARBA" id="ARBA00022722"/>
    </source>
</evidence>
<evidence type="ECO:0000256" key="2">
    <source>
        <dbReference type="ARBA" id="ARBA00022759"/>
    </source>
</evidence>
<dbReference type="PROSITE" id="PS01284">
    <property type="entry name" value="TNASE_2"/>
    <property type="match status" value="1"/>
</dbReference>
<dbReference type="KEGG" id="mmob:F6R98_17160"/>
<dbReference type="InterPro" id="IPR016071">
    <property type="entry name" value="Staphylococal_nuclease_OB-fold"/>
</dbReference>
<dbReference type="PANTHER" id="PTHR12302">
    <property type="entry name" value="EBNA2 BINDING PROTEIN P100"/>
    <property type="match status" value="1"/>
</dbReference>
<dbReference type="OrthoDB" id="7062774at2"/>
<evidence type="ECO:0000256" key="3">
    <source>
        <dbReference type="ARBA" id="ARBA00022801"/>
    </source>
</evidence>
<keyword evidence="3" id="KW-0378">Hydrolase</keyword>